<keyword evidence="2" id="KW-1185">Reference proteome</keyword>
<organism evidence="1 2">
    <name type="scientific">Chitinophaga horti</name>
    <dbReference type="NCBI Taxonomy" id="2920382"/>
    <lineage>
        <taxon>Bacteria</taxon>
        <taxon>Pseudomonadati</taxon>
        <taxon>Bacteroidota</taxon>
        <taxon>Chitinophagia</taxon>
        <taxon>Chitinophagales</taxon>
        <taxon>Chitinophagaceae</taxon>
        <taxon>Chitinophaga</taxon>
    </lineage>
</organism>
<dbReference type="RefSeq" id="WP_264282363.1">
    <property type="nucleotide sequence ID" value="NZ_CP107006.1"/>
</dbReference>
<protein>
    <submittedName>
        <fullName evidence="1">Uncharacterized protein</fullName>
    </submittedName>
</protein>
<evidence type="ECO:0000313" key="2">
    <source>
        <dbReference type="Proteomes" id="UP001162741"/>
    </source>
</evidence>
<reference evidence="1" key="1">
    <citation type="submission" date="2022-10" db="EMBL/GenBank/DDBJ databases">
        <title>Chitinophaga sp. nov., isolated from soil.</title>
        <authorList>
            <person name="Jeon C.O."/>
        </authorList>
    </citation>
    <scope>NUCLEOTIDE SEQUENCE</scope>
    <source>
        <strain evidence="1">R8</strain>
    </source>
</reference>
<dbReference type="EMBL" id="CP107006">
    <property type="protein sequence ID" value="UYQ94481.1"/>
    <property type="molecule type" value="Genomic_DNA"/>
</dbReference>
<dbReference type="Proteomes" id="UP001162741">
    <property type="component" value="Chromosome"/>
</dbReference>
<proteinExistence type="predicted"/>
<name>A0ABY6J874_9BACT</name>
<sequence>MKSWRIYQNYLLLLAFAFKIVFIGSMLTLATHNICMQRLIEEDNNLTRLLCKQRKRDEQGQHTQDASVSKAEISSNLFSFKDVVLPVAHFFRHRLAALCQLDRWPVLLQPVYPPEKIFLRHCSLLT</sequence>
<gene>
    <name evidence="1" type="ORF">MKQ68_05175</name>
</gene>
<accession>A0ABY6J874</accession>
<evidence type="ECO:0000313" key="1">
    <source>
        <dbReference type="EMBL" id="UYQ94481.1"/>
    </source>
</evidence>